<dbReference type="Gene3D" id="1.50.10.100">
    <property type="entry name" value="Chondroitin AC/alginate lyase"/>
    <property type="match status" value="1"/>
</dbReference>
<gene>
    <name evidence="1" type="ORF">A3F83_03410</name>
</gene>
<dbReference type="SUPFAM" id="SSF48230">
    <property type="entry name" value="Chondroitin AC/alginate lyase"/>
    <property type="match status" value="1"/>
</dbReference>
<dbReference type="Proteomes" id="UP000179129">
    <property type="component" value="Unassembled WGS sequence"/>
</dbReference>
<organism evidence="1 2">
    <name type="scientific">Candidatus Glassbacteria bacterium RIFCSPLOWO2_12_FULL_58_11</name>
    <dbReference type="NCBI Taxonomy" id="1817867"/>
    <lineage>
        <taxon>Bacteria</taxon>
        <taxon>Candidatus Glassiibacteriota</taxon>
    </lineage>
</organism>
<evidence type="ECO:0000313" key="1">
    <source>
        <dbReference type="EMBL" id="OGG02675.1"/>
    </source>
</evidence>
<proteinExistence type="predicted"/>
<comment type="caution">
    <text evidence="1">The sequence shown here is derived from an EMBL/GenBank/DDBJ whole genome shotgun (WGS) entry which is preliminary data.</text>
</comment>
<evidence type="ECO:0000313" key="2">
    <source>
        <dbReference type="Proteomes" id="UP000179129"/>
    </source>
</evidence>
<sequence>MLVKPVESLLENQDPRGVFAPPFAARRAGSAILAENDQMVIYPLAWLYSTKYPGNPYFGDKRVLEAVKRCGNYLAAFEPASFWPMSHWAVYAWMAAYQQVEQELTAEQQRSWKAGFTRWCTIYAGYLEKTEGKPHLTAVEIGSSPNHYGYYSAAVYLAGKILDKPEWCGLALRAFHALVRTQNPDGYWAEHAGPVVRYSWLTMDGVGLYYAWTGDREALEALRRTKDFLLAFTYPDGSPVAVIDERNRYDSGFTPVRGLMALSHFPDGRRFCRVMTEAYLARIESGELKRLDPVALSRYVDAIKYSEPGEETAIPQEMKSFDFRLASGAYLMRRGPWTITLSGIISRPWEGNRFFLDRYTYLEIWHSGTGLVIGGGNTKRQPQISTLLMEPSNSGVDYQPLSSRITAAGDSATLELGFETFRGALKVRILDERKAAFSASYTELAEPQLWPNRYECNLQLQLKTGWKIAAGREAASYTLSEQRMQVAENALGGSLETDKWRLSVPEGKTSLRFPFLPFFNYDVDGHGGLSGAVGILSSAERIDQGPLEYLLEIK</sequence>
<protein>
    <recommendedName>
        <fullName evidence="3">Heparin-sulfate lyase N-terminal domain-containing protein</fullName>
    </recommendedName>
</protein>
<reference evidence="1 2" key="1">
    <citation type="journal article" date="2016" name="Nat. Commun.">
        <title>Thousands of microbial genomes shed light on interconnected biogeochemical processes in an aquifer system.</title>
        <authorList>
            <person name="Anantharaman K."/>
            <person name="Brown C.T."/>
            <person name="Hug L.A."/>
            <person name="Sharon I."/>
            <person name="Castelle C.J."/>
            <person name="Probst A.J."/>
            <person name="Thomas B.C."/>
            <person name="Singh A."/>
            <person name="Wilkins M.J."/>
            <person name="Karaoz U."/>
            <person name="Brodie E.L."/>
            <person name="Williams K.H."/>
            <person name="Hubbard S.S."/>
            <person name="Banfield J.F."/>
        </authorList>
    </citation>
    <scope>NUCLEOTIDE SEQUENCE [LARGE SCALE GENOMIC DNA]</scope>
</reference>
<name>A0A1F5YRD5_9BACT</name>
<dbReference type="AlphaFoldDB" id="A0A1F5YRD5"/>
<dbReference type="EMBL" id="MFIX01000179">
    <property type="protein sequence ID" value="OGG02675.1"/>
    <property type="molecule type" value="Genomic_DNA"/>
</dbReference>
<dbReference type="InterPro" id="IPR008929">
    <property type="entry name" value="Chondroitin_lyas"/>
</dbReference>
<evidence type="ECO:0008006" key="3">
    <source>
        <dbReference type="Google" id="ProtNLM"/>
    </source>
</evidence>
<accession>A0A1F5YRD5</accession>